<evidence type="ECO:0000313" key="5">
    <source>
        <dbReference type="Proteomes" id="UP001183390"/>
    </source>
</evidence>
<dbReference type="PANTHER" id="PTHR45833:SF1">
    <property type="entry name" value="METHIONINE SYNTHASE"/>
    <property type="match status" value="1"/>
</dbReference>
<dbReference type="EMBL" id="JAVREP010000007">
    <property type="protein sequence ID" value="MDT0329258.1"/>
    <property type="molecule type" value="Genomic_DNA"/>
</dbReference>
<dbReference type="Pfam" id="PF02607">
    <property type="entry name" value="B12-binding_2"/>
    <property type="match status" value="1"/>
</dbReference>
<evidence type="ECO:0000256" key="1">
    <source>
        <dbReference type="ARBA" id="ARBA00022723"/>
    </source>
</evidence>
<reference evidence="5" key="1">
    <citation type="submission" date="2023-07" db="EMBL/GenBank/DDBJ databases">
        <title>30 novel species of actinomycetes from the DSMZ collection.</title>
        <authorList>
            <person name="Nouioui I."/>
        </authorList>
    </citation>
    <scope>NUCLEOTIDE SEQUENCE [LARGE SCALE GENOMIC DNA]</scope>
    <source>
        <strain evidence="5">DSM 44743</strain>
    </source>
</reference>
<dbReference type="RefSeq" id="WP_311511918.1">
    <property type="nucleotide sequence ID" value="NZ_JAVREP010000007.1"/>
</dbReference>
<evidence type="ECO:0000256" key="2">
    <source>
        <dbReference type="ARBA" id="ARBA00023285"/>
    </source>
</evidence>
<dbReference type="Gene3D" id="3.40.50.280">
    <property type="entry name" value="Cobalamin-binding domain"/>
    <property type="match status" value="1"/>
</dbReference>
<dbReference type="InterPro" id="IPR006158">
    <property type="entry name" value="Cobalamin-bd"/>
</dbReference>
<organism evidence="4 5">
    <name type="scientific">Nocardiopsis lambiniae</name>
    <dbReference type="NCBI Taxonomy" id="3075539"/>
    <lineage>
        <taxon>Bacteria</taxon>
        <taxon>Bacillati</taxon>
        <taxon>Actinomycetota</taxon>
        <taxon>Actinomycetes</taxon>
        <taxon>Streptosporangiales</taxon>
        <taxon>Nocardiopsidaceae</taxon>
        <taxon>Nocardiopsis</taxon>
    </lineage>
</organism>
<dbReference type="SUPFAM" id="SSF52242">
    <property type="entry name" value="Cobalamin (vitamin B12)-binding domain"/>
    <property type="match status" value="1"/>
</dbReference>
<comment type="caution">
    <text evidence="4">The sequence shown here is derived from an EMBL/GenBank/DDBJ whole genome shotgun (WGS) entry which is preliminary data.</text>
</comment>
<keyword evidence="5" id="KW-1185">Reference proteome</keyword>
<gene>
    <name evidence="4" type="ORF">RM479_12630</name>
</gene>
<dbReference type="Pfam" id="PF02310">
    <property type="entry name" value="B12-binding"/>
    <property type="match status" value="1"/>
</dbReference>
<dbReference type="PANTHER" id="PTHR45833">
    <property type="entry name" value="METHIONINE SYNTHASE"/>
    <property type="match status" value="1"/>
</dbReference>
<feature type="domain" description="B12-binding" evidence="3">
    <location>
        <begin position="100"/>
        <end position="226"/>
    </location>
</feature>
<dbReference type="InterPro" id="IPR036594">
    <property type="entry name" value="Meth_synthase_dom"/>
</dbReference>
<dbReference type="InterPro" id="IPR003759">
    <property type="entry name" value="Cbl-bd_cap"/>
</dbReference>
<dbReference type="PROSITE" id="PS51332">
    <property type="entry name" value="B12_BINDING"/>
    <property type="match status" value="1"/>
</dbReference>
<sequence length="348" mass="37724">MSGSAAEPHASGLDRTRDAYFEAVTAMDEATALDVVRRALARGDDPETLLLEVVAWAQRRVGRLWQTDDWSVAREHAATYMGERATALITEHATEAATPRGVVVVVCADGEWHSLPARLMGEVLRLRGWRVRFLGASVRTRHLALHLQEYSPDIVALSCSLPSRLIAAHGMIEAARRTGVPVIVGGAGFGADGTLAERMGASLWAATATEAADLLEKGPPFPVRRAPASLPFSDEYTPILRRRKALMGVCLRSAEEAHGGRGRVLEGPDLDRTVGELAHILDFLLAALYVGDDRVFTRFLEWTRVVMESHGAPWGHVVGVLVVLESELFDHPEAAGLVARGRAALRQG</sequence>
<protein>
    <submittedName>
        <fullName evidence="4">Cobalamin-dependent protein</fullName>
    </submittedName>
</protein>
<name>A0ABU2M9B0_9ACTN</name>
<dbReference type="InterPro" id="IPR050554">
    <property type="entry name" value="Met_Synthase/Corrinoid"/>
</dbReference>
<dbReference type="Gene3D" id="1.10.1240.10">
    <property type="entry name" value="Methionine synthase domain"/>
    <property type="match status" value="1"/>
</dbReference>
<keyword evidence="1" id="KW-0479">Metal-binding</keyword>
<evidence type="ECO:0000259" key="3">
    <source>
        <dbReference type="PROSITE" id="PS51332"/>
    </source>
</evidence>
<proteinExistence type="predicted"/>
<evidence type="ECO:0000313" key="4">
    <source>
        <dbReference type="EMBL" id="MDT0329258.1"/>
    </source>
</evidence>
<dbReference type="Proteomes" id="UP001183390">
    <property type="component" value="Unassembled WGS sequence"/>
</dbReference>
<keyword evidence="2" id="KW-0170">Cobalt</keyword>
<dbReference type="InterPro" id="IPR036724">
    <property type="entry name" value="Cobalamin-bd_sf"/>
</dbReference>
<accession>A0ABU2M9B0</accession>